<evidence type="ECO:0000313" key="1">
    <source>
        <dbReference type="EMBL" id="MXV50709.1"/>
    </source>
</evidence>
<reference evidence="1 2" key="1">
    <citation type="submission" date="2019-11" db="EMBL/GenBank/DDBJ databases">
        <title>Pedobacter sp. HMF7647 Genome sequencing and assembly.</title>
        <authorList>
            <person name="Kang H."/>
            <person name="Kim H."/>
            <person name="Joh K."/>
        </authorList>
    </citation>
    <scope>NUCLEOTIDE SEQUENCE [LARGE SCALE GENOMIC DNA]</scope>
    <source>
        <strain evidence="1 2">HMF7647</strain>
    </source>
</reference>
<proteinExistence type="predicted"/>
<comment type="caution">
    <text evidence="1">The sequence shown here is derived from an EMBL/GenBank/DDBJ whole genome shotgun (WGS) entry which is preliminary data.</text>
</comment>
<dbReference type="Proteomes" id="UP000466586">
    <property type="component" value="Unassembled WGS sequence"/>
</dbReference>
<gene>
    <name evidence="1" type="ORF">GS399_06960</name>
</gene>
<dbReference type="RefSeq" id="WP_160843901.1">
    <property type="nucleotide sequence ID" value="NZ_WVHT01000003.1"/>
</dbReference>
<name>A0A7K1Y9D4_9SPHI</name>
<sequence length="90" mass="10672">MNTMKAWLKRENRPDEVIRIITGWENKVRTCNLYTAFEEQAYLGRILFDLKGYWIYDGTELTVNEQEQVAAFIMQHQLLPDTQLTDSDSR</sequence>
<accession>A0A7K1Y9D4</accession>
<keyword evidence="2" id="KW-1185">Reference proteome</keyword>
<protein>
    <submittedName>
        <fullName evidence="1">Uncharacterized protein</fullName>
    </submittedName>
</protein>
<evidence type="ECO:0000313" key="2">
    <source>
        <dbReference type="Proteomes" id="UP000466586"/>
    </source>
</evidence>
<organism evidence="1 2">
    <name type="scientific">Hufsiella arboris</name>
    <dbReference type="NCBI Taxonomy" id="2695275"/>
    <lineage>
        <taxon>Bacteria</taxon>
        <taxon>Pseudomonadati</taxon>
        <taxon>Bacteroidota</taxon>
        <taxon>Sphingobacteriia</taxon>
        <taxon>Sphingobacteriales</taxon>
        <taxon>Sphingobacteriaceae</taxon>
        <taxon>Hufsiella</taxon>
    </lineage>
</organism>
<dbReference type="EMBL" id="WVHT01000003">
    <property type="protein sequence ID" value="MXV50709.1"/>
    <property type="molecule type" value="Genomic_DNA"/>
</dbReference>
<dbReference type="AlphaFoldDB" id="A0A7K1Y9D4"/>